<protein>
    <submittedName>
        <fullName evidence="12">Related to carrier protein YMC1, mitochondrial</fullName>
    </submittedName>
</protein>
<keyword evidence="5" id="KW-0677">Repeat</keyword>
<dbReference type="InterPro" id="IPR023395">
    <property type="entry name" value="MCP_dom_sf"/>
</dbReference>
<dbReference type="OMA" id="VYRESGW"/>
<dbReference type="eggNOG" id="KOG0762">
    <property type="taxonomic scope" value="Eukaryota"/>
</dbReference>
<reference evidence="12 13" key="1">
    <citation type="journal article" date="2011" name="PLoS Pathog.">
        <title>Endophytic Life Strategies Decoded by Genome and Transcriptome Analyses of the Mutualistic Root Symbiont Piriformospora indica.</title>
        <authorList>
            <person name="Zuccaro A."/>
            <person name="Lahrmann U."/>
            <person name="Guldener U."/>
            <person name="Langen G."/>
            <person name="Pfiffi S."/>
            <person name="Biedenkopf D."/>
            <person name="Wong P."/>
            <person name="Samans B."/>
            <person name="Grimm C."/>
            <person name="Basiewicz M."/>
            <person name="Murat C."/>
            <person name="Martin F."/>
            <person name="Kogel K.H."/>
        </authorList>
    </citation>
    <scope>NUCLEOTIDE SEQUENCE [LARGE SCALE GENOMIC DNA]</scope>
    <source>
        <strain evidence="12 13">DSM 11827</strain>
    </source>
</reference>
<keyword evidence="3 10" id="KW-0813">Transport</keyword>
<evidence type="ECO:0000256" key="6">
    <source>
        <dbReference type="ARBA" id="ARBA00022989"/>
    </source>
</evidence>
<dbReference type="InParanoid" id="G4TSA6"/>
<dbReference type="GO" id="GO:0031966">
    <property type="term" value="C:mitochondrial membrane"/>
    <property type="evidence" value="ECO:0007669"/>
    <property type="project" value="UniProtKB-SubCell"/>
</dbReference>
<feature type="repeat" description="Solcar" evidence="9">
    <location>
        <begin position="14"/>
        <end position="98"/>
    </location>
</feature>
<name>G4TSA6_SERID</name>
<evidence type="ECO:0000313" key="13">
    <source>
        <dbReference type="Proteomes" id="UP000007148"/>
    </source>
</evidence>
<dbReference type="STRING" id="1109443.G4TSA6"/>
<evidence type="ECO:0000256" key="2">
    <source>
        <dbReference type="ARBA" id="ARBA00006375"/>
    </source>
</evidence>
<keyword evidence="4 9" id="KW-0812">Transmembrane</keyword>
<dbReference type="Gene3D" id="1.50.40.10">
    <property type="entry name" value="Mitochondrial carrier domain"/>
    <property type="match status" value="1"/>
</dbReference>
<dbReference type="GO" id="GO:1990575">
    <property type="term" value="P:mitochondrial L-ornithine transmembrane transport"/>
    <property type="evidence" value="ECO:0007669"/>
    <property type="project" value="TreeGrafter"/>
</dbReference>
<feature type="repeat" description="Solcar" evidence="9">
    <location>
        <begin position="219"/>
        <end position="304"/>
    </location>
</feature>
<comment type="similarity">
    <text evidence="2 10">Belongs to the mitochondrial carrier (TC 2.A.29) family.</text>
</comment>
<keyword evidence="8 9" id="KW-0472">Membrane</keyword>
<comment type="caution">
    <text evidence="12">The sequence shown here is derived from an EMBL/GenBank/DDBJ whole genome shotgun (WGS) entry which is preliminary data.</text>
</comment>
<dbReference type="HOGENOM" id="CLU_015166_16_4_1"/>
<gene>
    <name evidence="12" type="ORF">PIIN_08153</name>
</gene>
<dbReference type="SUPFAM" id="SSF103506">
    <property type="entry name" value="Mitochondrial carrier"/>
    <property type="match status" value="1"/>
</dbReference>
<organism evidence="12 13">
    <name type="scientific">Serendipita indica (strain DSM 11827)</name>
    <name type="common">Root endophyte fungus</name>
    <name type="synonym">Piriformospora indica</name>
    <dbReference type="NCBI Taxonomy" id="1109443"/>
    <lineage>
        <taxon>Eukaryota</taxon>
        <taxon>Fungi</taxon>
        <taxon>Dikarya</taxon>
        <taxon>Basidiomycota</taxon>
        <taxon>Agaricomycotina</taxon>
        <taxon>Agaricomycetes</taxon>
        <taxon>Sebacinales</taxon>
        <taxon>Serendipitaceae</taxon>
        <taxon>Serendipita</taxon>
    </lineage>
</organism>
<dbReference type="PROSITE" id="PS50920">
    <property type="entry name" value="SOLCAR"/>
    <property type="match status" value="3"/>
</dbReference>
<keyword evidence="6 11" id="KW-1133">Transmembrane helix</keyword>
<feature type="repeat" description="Solcar" evidence="9">
    <location>
        <begin position="118"/>
        <end position="208"/>
    </location>
</feature>
<dbReference type="GO" id="GO:0000064">
    <property type="term" value="F:L-ornithine transmembrane transporter activity"/>
    <property type="evidence" value="ECO:0007669"/>
    <property type="project" value="TreeGrafter"/>
</dbReference>
<evidence type="ECO:0000256" key="9">
    <source>
        <dbReference type="PROSITE-ProRule" id="PRU00282"/>
    </source>
</evidence>
<evidence type="ECO:0000256" key="5">
    <source>
        <dbReference type="ARBA" id="ARBA00022737"/>
    </source>
</evidence>
<evidence type="ECO:0000256" key="11">
    <source>
        <dbReference type="SAM" id="Phobius"/>
    </source>
</evidence>
<dbReference type="PANTHER" id="PTHR45624">
    <property type="entry name" value="MITOCHONDRIAL BASIC AMINO ACIDS TRANSPORTER-RELATED"/>
    <property type="match status" value="1"/>
</dbReference>
<evidence type="ECO:0000313" key="12">
    <source>
        <dbReference type="EMBL" id="CCA74200.1"/>
    </source>
</evidence>
<comment type="subcellular location">
    <subcellularLocation>
        <location evidence="1">Mitochondrion membrane</location>
        <topology evidence="1">Multi-pass membrane protein</topology>
    </subcellularLocation>
</comment>
<dbReference type="Proteomes" id="UP000007148">
    <property type="component" value="Unassembled WGS sequence"/>
</dbReference>
<evidence type="ECO:0000256" key="7">
    <source>
        <dbReference type="ARBA" id="ARBA00023128"/>
    </source>
</evidence>
<dbReference type="AlphaFoldDB" id="G4TSA6"/>
<dbReference type="InterPro" id="IPR050567">
    <property type="entry name" value="Mitochondrial_Carrier"/>
</dbReference>
<evidence type="ECO:0000256" key="4">
    <source>
        <dbReference type="ARBA" id="ARBA00022692"/>
    </source>
</evidence>
<feature type="transmembrane region" description="Helical" evidence="11">
    <location>
        <begin position="179"/>
        <end position="201"/>
    </location>
</feature>
<evidence type="ECO:0000256" key="1">
    <source>
        <dbReference type="ARBA" id="ARBA00004225"/>
    </source>
</evidence>
<keyword evidence="7" id="KW-0496">Mitochondrion</keyword>
<evidence type="ECO:0000256" key="8">
    <source>
        <dbReference type="ARBA" id="ARBA00023136"/>
    </source>
</evidence>
<dbReference type="PANTHER" id="PTHR45624:SF57">
    <property type="entry name" value="MITOCHONDRIAL SUBSTRATE CARRIER FAMILY PROTEIN L"/>
    <property type="match status" value="1"/>
</dbReference>
<accession>G4TSA6</accession>
<proteinExistence type="inferred from homology"/>
<sequence>MSKDVEETIVKTSNVRIVGAVAGMGSGLTKVAVGHGFDTVKSRIQVYPGQYNGAIDCFLQIVRKEGPLALYKGATPPAVGWAAIDSVLLGSLHNYRLHLRQYRIFNEPSTSSSSLTRLTILGHGLAGLGAGLTSAFVATPIELLKVKLQLQQQALKADRQFKGPIDCAKQVLRAQGLRGLYRGLAGSLAFRANFFWMFMSIEAMMREVGRLEGTGFAMTEGTANFICGGLGSFAFWFMAIPADNVKNRVFGAPLDTKASVRGVIREIYSTAGVRGFYRGLAPSILRAFPSNACAYYVYEGVLRLLGAEKTRG</sequence>
<dbReference type="EMBL" id="CAFZ01000289">
    <property type="protein sequence ID" value="CCA74200.1"/>
    <property type="molecule type" value="Genomic_DNA"/>
</dbReference>
<dbReference type="InterPro" id="IPR018108">
    <property type="entry name" value="MCP_transmembrane"/>
</dbReference>
<evidence type="ECO:0000256" key="3">
    <source>
        <dbReference type="ARBA" id="ARBA00022448"/>
    </source>
</evidence>
<dbReference type="Pfam" id="PF00153">
    <property type="entry name" value="Mito_carr"/>
    <property type="match status" value="3"/>
</dbReference>
<keyword evidence="13" id="KW-1185">Reference proteome</keyword>
<feature type="transmembrane region" description="Helical" evidence="11">
    <location>
        <begin position="221"/>
        <end position="240"/>
    </location>
</feature>
<evidence type="ECO:0000256" key="10">
    <source>
        <dbReference type="RuleBase" id="RU000488"/>
    </source>
</evidence>
<dbReference type="OrthoDB" id="193856at2759"/>